<evidence type="ECO:0000259" key="9">
    <source>
        <dbReference type="PROSITE" id="PS50109"/>
    </source>
</evidence>
<gene>
    <name evidence="10" type="ORF">HMPREF9439_01490</name>
</gene>
<organism evidence="10 11">
    <name type="scientific">Parasutterella excrementihominis YIT 11859</name>
    <dbReference type="NCBI Taxonomy" id="762966"/>
    <lineage>
        <taxon>Bacteria</taxon>
        <taxon>Pseudomonadati</taxon>
        <taxon>Pseudomonadota</taxon>
        <taxon>Betaproteobacteria</taxon>
        <taxon>Burkholderiales</taxon>
        <taxon>Sutterellaceae</taxon>
        <taxon>Parasutterella</taxon>
    </lineage>
</organism>
<keyword evidence="7" id="KW-0812">Transmembrane</keyword>
<proteinExistence type="predicted"/>
<evidence type="ECO:0000256" key="4">
    <source>
        <dbReference type="ARBA" id="ARBA00022777"/>
    </source>
</evidence>
<feature type="chain" id="PRO_5003300382" evidence="8">
    <location>
        <begin position="22"/>
        <end position="585"/>
    </location>
</feature>
<protein>
    <submittedName>
        <fullName evidence="10">ATPase/histidine kinase/DNA gyrase B/HSP90 domain protein</fullName>
    </submittedName>
</protein>
<dbReference type="InterPro" id="IPR036890">
    <property type="entry name" value="HATPase_C_sf"/>
</dbReference>
<feature type="signal peptide" evidence="8">
    <location>
        <begin position="1"/>
        <end position="21"/>
    </location>
</feature>
<evidence type="ECO:0000256" key="5">
    <source>
        <dbReference type="ARBA" id="ARBA00022840"/>
    </source>
</evidence>
<keyword evidence="11" id="KW-1185">Reference proteome</keyword>
<keyword evidence="8" id="KW-0732">Signal</keyword>
<keyword evidence="1" id="KW-0597">Phosphoprotein</keyword>
<keyword evidence="2" id="KW-0808">Transferase</keyword>
<dbReference type="HOGENOM" id="CLU_011260_2_0_4"/>
<dbReference type="GO" id="GO:0005524">
    <property type="term" value="F:ATP binding"/>
    <property type="evidence" value="ECO:0007669"/>
    <property type="project" value="UniProtKB-KW"/>
</dbReference>
<feature type="domain" description="Histidine kinase" evidence="9">
    <location>
        <begin position="371"/>
        <end position="583"/>
    </location>
</feature>
<keyword evidence="6" id="KW-0902">Two-component regulatory system</keyword>
<dbReference type="PANTHER" id="PTHR43065:SF10">
    <property type="entry name" value="PEROXIDE STRESS-ACTIVATED HISTIDINE KINASE MAK3"/>
    <property type="match status" value="1"/>
</dbReference>
<evidence type="ECO:0000256" key="7">
    <source>
        <dbReference type="SAM" id="Phobius"/>
    </source>
</evidence>
<dbReference type="OrthoDB" id="8929028at2"/>
<evidence type="ECO:0000313" key="10">
    <source>
        <dbReference type="EMBL" id="EGG54284.1"/>
    </source>
</evidence>
<dbReference type="EMBL" id="AFBP01000041">
    <property type="protein sequence ID" value="EGG54284.1"/>
    <property type="molecule type" value="Genomic_DNA"/>
</dbReference>
<dbReference type="SUPFAM" id="SSF55874">
    <property type="entry name" value="ATPase domain of HSP90 chaperone/DNA topoisomerase II/histidine kinase"/>
    <property type="match status" value="1"/>
</dbReference>
<dbReference type="Gene3D" id="1.10.287.130">
    <property type="match status" value="1"/>
</dbReference>
<comment type="caution">
    <text evidence="10">The sequence shown here is derived from an EMBL/GenBank/DDBJ whole genome shotgun (WGS) entry which is preliminary data.</text>
</comment>
<dbReference type="SUPFAM" id="SSF47384">
    <property type="entry name" value="Homodimeric domain of signal transducing histidine kinase"/>
    <property type="match status" value="1"/>
</dbReference>
<evidence type="ECO:0000256" key="3">
    <source>
        <dbReference type="ARBA" id="ARBA00022741"/>
    </source>
</evidence>
<feature type="transmembrane region" description="Helical" evidence="7">
    <location>
        <begin position="303"/>
        <end position="328"/>
    </location>
</feature>
<evidence type="ECO:0000313" key="11">
    <source>
        <dbReference type="Proteomes" id="UP000005156"/>
    </source>
</evidence>
<dbReference type="GO" id="GO:0000155">
    <property type="term" value="F:phosphorelay sensor kinase activity"/>
    <property type="evidence" value="ECO:0007669"/>
    <property type="project" value="InterPro"/>
</dbReference>
<evidence type="ECO:0000256" key="6">
    <source>
        <dbReference type="ARBA" id="ARBA00023012"/>
    </source>
</evidence>
<dbReference type="InterPro" id="IPR005467">
    <property type="entry name" value="His_kinase_dom"/>
</dbReference>
<dbReference type="AlphaFoldDB" id="F3QKM9"/>
<dbReference type="RefSeq" id="WP_008864294.1">
    <property type="nucleotide sequence ID" value="NZ_GL883713.1"/>
</dbReference>
<reference evidence="10 11" key="1">
    <citation type="submission" date="2011-02" db="EMBL/GenBank/DDBJ databases">
        <authorList>
            <person name="Weinstock G."/>
            <person name="Sodergren E."/>
            <person name="Clifton S."/>
            <person name="Fulton L."/>
            <person name="Fulton B."/>
            <person name="Courtney L."/>
            <person name="Fronick C."/>
            <person name="Harrison M."/>
            <person name="Strong C."/>
            <person name="Farmer C."/>
            <person name="Delahaunty K."/>
            <person name="Markovic C."/>
            <person name="Hall O."/>
            <person name="Minx P."/>
            <person name="Tomlinson C."/>
            <person name="Mitreva M."/>
            <person name="Hou S."/>
            <person name="Chen J."/>
            <person name="Wollam A."/>
            <person name="Pepin K.H."/>
            <person name="Johnson M."/>
            <person name="Bhonagiri V."/>
            <person name="Zhang X."/>
            <person name="Suruliraj S."/>
            <person name="Warren W."/>
            <person name="Chinwalla A."/>
            <person name="Mardis E.R."/>
            <person name="Wilson R.K."/>
        </authorList>
    </citation>
    <scope>NUCLEOTIDE SEQUENCE [LARGE SCALE GENOMIC DNA]</scope>
    <source>
        <strain evidence="10 11">YIT 11859</strain>
    </source>
</reference>
<evidence type="ECO:0000256" key="2">
    <source>
        <dbReference type="ARBA" id="ARBA00022679"/>
    </source>
</evidence>
<dbReference type="SMART" id="SM00387">
    <property type="entry name" value="HATPase_c"/>
    <property type="match status" value="1"/>
</dbReference>
<keyword evidence="7" id="KW-0472">Membrane</keyword>
<dbReference type="SUPFAM" id="SSF53850">
    <property type="entry name" value="Periplasmic binding protein-like II"/>
    <property type="match status" value="1"/>
</dbReference>
<keyword evidence="5" id="KW-0067">ATP-binding</keyword>
<dbReference type="Pfam" id="PF02518">
    <property type="entry name" value="HATPase_c"/>
    <property type="match status" value="1"/>
</dbReference>
<dbReference type="InterPro" id="IPR003594">
    <property type="entry name" value="HATPase_dom"/>
</dbReference>
<evidence type="ECO:0000256" key="8">
    <source>
        <dbReference type="SAM" id="SignalP"/>
    </source>
</evidence>
<dbReference type="eggNOG" id="COG4191">
    <property type="taxonomic scope" value="Bacteria"/>
</dbReference>
<dbReference type="GeneID" id="43348898"/>
<dbReference type="PROSITE" id="PS50109">
    <property type="entry name" value="HIS_KIN"/>
    <property type="match status" value="1"/>
</dbReference>
<keyword evidence="4 10" id="KW-0418">Kinase</keyword>
<dbReference type="Gene3D" id="3.30.565.10">
    <property type="entry name" value="Histidine kinase-like ATPase, C-terminal domain"/>
    <property type="match status" value="1"/>
</dbReference>
<dbReference type="Proteomes" id="UP000005156">
    <property type="component" value="Unassembled WGS sequence"/>
</dbReference>
<dbReference type="PANTHER" id="PTHR43065">
    <property type="entry name" value="SENSOR HISTIDINE KINASE"/>
    <property type="match status" value="1"/>
</dbReference>
<evidence type="ECO:0000256" key="1">
    <source>
        <dbReference type="ARBA" id="ARBA00022553"/>
    </source>
</evidence>
<keyword evidence="3" id="KW-0547">Nucleotide-binding</keyword>
<sequence>MKTTYYAFFFVLSLFSAGSSAEVIRLGVTDYAANGVHQELIRDSVEEINKILEPRHSLIVKEMTESEMKTAILQHELDLFISSSAFYRQMVRSGARDIVSVETGRGTGPNRTEGAVVLVDRRRNDLISFKDLENKTVGFCKIFGNFTLHVIERELREKGLHALTYSNKLDLQNIDLQELLEQLRLKRVDAVIAPTCSLEKLVEEVEVDTSWLKVLEPRQFSSLKCSHSTFLYPGLTVSSLPSLNSVFSKKITQGLLDILSKDGEHFWSVSTDFSEVDQLLRALDLDAWAEDRKWTFGKLIKEFWPLLLSIVLVMVCLATYGSVVSFIVRKRTKSLRCALMREQFLKQKSLTESRRIEEMQRIGAFSQLSSLFAHELGQPIYVIRCFCYSLQKALDRTKKGDSSLKEMVADIENQAARAEEIVQKTRNYIKGRKGRLEKVEINHLVEKAIKTFKMLQHEDFQIYFHPTESELFVLAESLDIELILINLLRNASDACETVGIFKAWIEIRKLADIVEIRLWDSGAPISQKVLLNIKELTASSKEEGLGVGLKIVDSLVEGIGGTLNFGISKNKGLEVILRFPLSEGV</sequence>
<name>F3QKM9_9BURK</name>
<accession>F3QKM9</accession>
<dbReference type="InterPro" id="IPR036097">
    <property type="entry name" value="HisK_dim/P_sf"/>
</dbReference>
<keyword evidence="7" id="KW-1133">Transmembrane helix</keyword>